<dbReference type="GO" id="GO:0046872">
    <property type="term" value="F:metal ion binding"/>
    <property type="evidence" value="ECO:0007669"/>
    <property type="project" value="InterPro"/>
</dbReference>
<dbReference type="GO" id="GO:0003993">
    <property type="term" value="F:acid phosphatase activity"/>
    <property type="evidence" value="ECO:0007669"/>
    <property type="project" value="InterPro"/>
</dbReference>
<accession>A0A5B3G5V5</accession>
<reference evidence="5 6" key="1">
    <citation type="journal article" date="2019" name="Nat. Med.">
        <title>A library of human gut bacterial isolates paired with longitudinal multiomics data enables mechanistic microbiome research.</title>
        <authorList>
            <person name="Poyet M."/>
            <person name="Groussin M."/>
            <person name="Gibbons S.M."/>
            <person name="Avila-Pacheco J."/>
            <person name="Jiang X."/>
            <person name="Kearney S.M."/>
            <person name="Perrotta A.R."/>
            <person name="Berdy B."/>
            <person name="Zhao S."/>
            <person name="Lieberman T.D."/>
            <person name="Swanson P.K."/>
            <person name="Smith M."/>
            <person name="Roesemann S."/>
            <person name="Alexander J.E."/>
            <person name="Rich S.A."/>
            <person name="Livny J."/>
            <person name="Vlamakis H."/>
            <person name="Clish C."/>
            <person name="Bullock K."/>
            <person name="Deik A."/>
            <person name="Scott J."/>
            <person name="Pierce K.A."/>
            <person name="Xavier R.J."/>
            <person name="Alm E.J."/>
        </authorList>
    </citation>
    <scope>NUCLEOTIDE SEQUENCE [LARGE SCALE GENOMIC DNA]</scope>
    <source>
        <strain evidence="5 6">BIOML-A2</strain>
    </source>
</reference>
<dbReference type="InterPro" id="IPR004843">
    <property type="entry name" value="Calcineurin-like_PHP"/>
</dbReference>
<evidence type="ECO:0000256" key="2">
    <source>
        <dbReference type="SAM" id="SignalP"/>
    </source>
</evidence>
<evidence type="ECO:0000259" key="3">
    <source>
        <dbReference type="Pfam" id="PF00149"/>
    </source>
</evidence>
<evidence type="ECO:0000256" key="1">
    <source>
        <dbReference type="ARBA" id="ARBA00022729"/>
    </source>
</evidence>
<dbReference type="PANTHER" id="PTHR22953">
    <property type="entry name" value="ACID PHOSPHATASE RELATED"/>
    <property type="match status" value="1"/>
</dbReference>
<keyword evidence="1 2" id="KW-0732">Signal</keyword>
<dbReference type="SUPFAM" id="SSF56300">
    <property type="entry name" value="Metallo-dependent phosphatases"/>
    <property type="match status" value="1"/>
</dbReference>
<proteinExistence type="predicted"/>
<dbReference type="AlphaFoldDB" id="A0A5B3G5V5"/>
<comment type="caution">
    <text evidence="5">The sequence shown here is derived from an EMBL/GenBank/DDBJ whole genome shotgun (WGS) entry which is preliminary data.</text>
</comment>
<dbReference type="InterPro" id="IPR029052">
    <property type="entry name" value="Metallo-depent_PP-like"/>
</dbReference>
<feature type="domain" description="Calcineurin-like phosphoesterase" evidence="3">
    <location>
        <begin position="146"/>
        <end position="338"/>
    </location>
</feature>
<dbReference type="InterPro" id="IPR015914">
    <property type="entry name" value="PAPs_N"/>
</dbReference>
<dbReference type="Pfam" id="PF16656">
    <property type="entry name" value="Pur_ac_phosph_N"/>
    <property type="match status" value="1"/>
</dbReference>
<dbReference type="GeneID" id="92756226"/>
<evidence type="ECO:0000313" key="6">
    <source>
        <dbReference type="Proteomes" id="UP000323567"/>
    </source>
</evidence>
<feature type="domain" description="Purple acid phosphatase N-terminal" evidence="4">
    <location>
        <begin position="34"/>
        <end position="107"/>
    </location>
</feature>
<dbReference type="InterPro" id="IPR008963">
    <property type="entry name" value="Purple_acid_Pase-like_N"/>
</dbReference>
<dbReference type="InterPro" id="IPR039331">
    <property type="entry name" value="PAPs-like"/>
</dbReference>
<dbReference type="SUPFAM" id="SSF49363">
    <property type="entry name" value="Purple acid phosphatase, N-terminal domain"/>
    <property type="match status" value="1"/>
</dbReference>
<dbReference type="Pfam" id="PF00149">
    <property type="entry name" value="Metallophos"/>
    <property type="match status" value="1"/>
</dbReference>
<evidence type="ECO:0000259" key="4">
    <source>
        <dbReference type="Pfam" id="PF16656"/>
    </source>
</evidence>
<name>A0A5B3G5V5_9BACT</name>
<sequence length="389" mass="44380">MKKLLFTLLGLAAALTLPAQDFKITHGPWLCDMTEDGVTVLWTTNKPALSWVEATEDDGRSFYAAEHTRHYETVAGRKQAHKTLHAVRLNNLRPGTKYCYRIFSQEVLEWKHGDNVLYGRTVASNVYKRAPFRFRTFPATGTDCSFVILNDIHGRADDMTELCREINFGKHDFVMLNGDMSNSIENEEQLFRDFIDASVNLYASETPILYNRGNHETRGVFADRLHDYFPTRSGRHYQLCKVGSVCFLLLDCGEDKPDTDIEYGGLADYDAYRREECEWLRRAVASETFRNASARVVFLHIPLDGGTWHGSNHLRNLFLPILNEAGINIMFSGHTHRYGFHPANDEVRFPVVVNGNQSYIRCDMTGDRIAIRIVGPGGRVAHTHEFPLR</sequence>
<dbReference type="Proteomes" id="UP000323567">
    <property type="component" value="Unassembled WGS sequence"/>
</dbReference>
<dbReference type="EMBL" id="VVXK01000013">
    <property type="protein sequence ID" value="KAA2368746.1"/>
    <property type="molecule type" value="Genomic_DNA"/>
</dbReference>
<dbReference type="Gene3D" id="2.60.40.380">
    <property type="entry name" value="Purple acid phosphatase-like, N-terminal"/>
    <property type="match status" value="1"/>
</dbReference>
<dbReference type="RefSeq" id="WP_015547935.1">
    <property type="nucleotide sequence ID" value="NZ_CATXTW010000039.1"/>
</dbReference>
<feature type="chain" id="PRO_5022862329" evidence="2">
    <location>
        <begin position="20"/>
        <end position="389"/>
    </location>
</feature>
<dbReference type="Gene3D" id="3.60.21.10">
    <property type="match status" value="1"/>
</dbReference>
<organism evidence="5 6">
    <name type="scientific">Alistipes shahii</name>
    <dbReference type="NCBI Taxonomy" id="328814"/>
    <lineage>
        <taxon>Bacteria</taxon>
        <taxon>Pseudomonadati</taxon>
        <taxon>Bacteroidota</taxon>
        <taxon>Bacteroidia</taxon>
        <taxon>Bacteroidales</taxon>
        <taxon>Rikenellaceae</taxon>
        <taxon>Alistipes</taxon>
    </lineage>
</organism>
<evidence type="ECO:0000313" key="5">
    <source>
        <dbReference type="EMBL" id="KAA2368746.1"/>
    </source>
</evidence>
<gene>
    <name evidence="5" type="ORF">F2Y13_09770</name>
</gene>
<dbReference type="PANTHER" id="PTHR22953:SF153">
    <property type="entry name" value="PURPLE ACID PHOSPHATASE"/>
    <property type="match status" value="1"/>
</dbReference>
<feature type="signal peptide" evidence="2">
    <location>
        <begin position="1"/>
        <end position="19"/>
    </location>
</feature>
<protein>
    <submittedName>
        <fullName evidence="5">Acid phosphatase</fullName>
    </submittedName>
</protein>